<dbReference type="EMBL" id="JBHTCO010000004">
    <property type="protein sequence ID" value="MFC7392209.1"/>
    <property type="molecule type" value="Genomic_DNA"/>
</dbReference>
<comment type="caution">
    <text evidence="2">The sequence shown here is derived from an EMBL/GenBank/DDBJ whole genome shotgun (WGS) entry which is preliminary data.</text>
</comment>
<feature type="transmembrane region" description="Helical" evidence="1">
    <location>
        <begin position="7"/>
        <end position="26"/>
    </location>
</feature>
<evidence type="ECO:0000256" key="1">
    <source>
        <dbReference type="SAM" id="Phobius"/>
    </source>
</evidence>
<accession>A0ABW2PS31</accession>
<gene>
    <name evidence="2" type="ORF">ACFQRG_04370</name>
</gene>
<dbReference type="RefSeq" id="WP_380964067.1">
    <property type="nucleotide sequence ID" value="NZ_JBHTCO010000004.1"/>
</dbReference>
<sequence>MSNGTKTIIAILVIVVVVSAGMFTWMKLLQHSTSNNMVNHAAESKVIKVSAEKYAEQYKKDKKAADEKYQDTVVQITGNVKEVKDHQLILNGTYPIDAKMQKNVSLDHLKKGQVATFRGFPIGLDPNKKELVFTNAKLIK</sequence>
<organism evidence="2 3">
    <name type="scientific">Scopulibacillus cellulosilyticus</name>
    <dbReference type="NCBI Taxonomy" id="2665665"/>
    <lineage>
        <taxon>Bacteria</taxon>
        <taxon>Bacillati</taxon>
        <taxon>Bacillota</taxon>
        <taxon>Bacilli</taxon>
        <taxon>Bacillales</taxon>
        <taxon>Sporolactobacillaceae</taxon>
        <taxon>Scopulibacillus</taxon>
    </lineage>
</organism>
<keyword evidence="1" id="KW-1133">Transmembrane helix</keyword>
<dbReference type="InterPro" id="IPR024422">
    <property type="entry name" value="Protein_unknown_function_OB"/>
</dbReference>
<keyword evidence="3" id="KW-1185">Reference proteome</keyword>
<proteinExistence type="predicted"/>
<evidence type="ECO:0000313" key="3">
    <source>
        <dbReference type="Proteomes" id="UP001596505"/>
    </source>
</evidence>
<dbReference type="Proteomes" id="UP001596505">
    <property type="component" value="Unassembled WGS sequence"/>
</dbReference>
<dbReference type="Pfam" id="PF12869">
    <property type="entry name" value="tRNA_anti-like"/>
    <property type="match status" value="1"/>
</dbReference>
<evidence type="ECO:0000313" key="2">
    <source>
        <dbReference type="EMBL" id="MFC7392209.1"/>
    </source>
</evidence>
<protein>
    <recommendedName>
        <fullName evidence="4">Nucleic acid binding protein</fullName>
    </recommendedName>
</protein>
<keyword evidence="1" id="KW-0812">Transmembrane</keyword>
<name>A0ABW2PS31_9BACL</name>
<reference evidence="3" key="1">
    <citation type="journal article" date="2019" name="Int. J. Syst. Evol. Microbiol.">
        <title>The Global Catalogue of Microorganisms (GCM) 10K type strain sequencing project: providing services to taxonomists for standard genome sequencing and annotation.</title>
        <authorList>
            <consortium name="The Broad Institute Genomics Platform"/>
            <consortium name="The Broad Institute Genome Sequencing Center for Infectious Disease"/>
            <person name="Wu L."/>
            <person name="Ma J."/>
        </authorList>
    </citation>
    <scope>NUCLEOTIDE SEQUENCE [LARGE SCALE GENOMIC DNA]</scope>
    <source>
        <strain evidence="3">CGMCC 1.16305</strain>
    </source>
</reference>
<keyword evidence="1" id="KW-0472">Membrane</keyword>
<evidence type="ECO:0008006" key="4">
    <source>
        <dbReference type="Google" id="ProtNLM"/>
    </source>
</evidence>